<evidence type="ECO:0000259" key="11">
    <source>
        <dbReference type="Pfam" id="PF12627"/>
    </source>
</evidence>
<evidence type="ECO:0000259" key="12">
    <source>
        <dbReference type="Pfam" id="PF13735"/>
    </source>
</evidence>
<evidence type="ECO:0000256" key="1">
    <source>
        <dbReference type="ARBA" id="ARBA00001946"/>
    </source>
</evidence>
<dbReference type="InterPro" id="IPR043519">
    <property type="entry name" value="NT_sf"/>
</dbReference>
<dbReference type="InterPro" id="IPR003607">
    <property type="entry name" value="HD/PDEase_dom"/>
</dbReference>
<dbReference type="Pfam" id="PF13735">
    <property type="entry name" value="tRNA_NucTran2_2"/>
    <property type="match status" value="1"/>
</dbReference>
<evidence type="ECO:0000256" key="4">
    <source>
        <dbReference type="ARBA" id="ARBA00022695"/>
    </source>
</evidence>
<dbReference type="CDD" id="cd00077">
    <property type="entry name" value="HDc"/>
    <property type="match status" value="1"/>
</dbReference>
<dbReference type="Gene3D" id="1.10.246.80">
    <property type="match status" value="1"/>
</dbReference>
<evidence type="ECO:0000256" key="9">
    <source>
        <dbReference type="RuleBase" id="RU003953"/>
    </source>
</evidence>
<protein>
    <submittedName>
        <fullName evidence="13">CCA-adding enzyme</fullName>
        <ecNumber evidence="13">2.7.7.72</ecNumber>
    </submittedName>
</protein>
<keyword evidence="7" id="KW-0460">Magnesium</keyword>
<dbReference type="SUPFAM" id="SSF81891">
    <property type="entry name" value="Poly A polymerase C-terminal region-like"/>
    <property type="match status" value="1"/>
</dbReference>
<comment type="cofactor">
    <cofactor evidence="1">
        <name>Mg(2+)</name>
        <dbReference type="ChEBI" id="CHEBI:18420"/>
    </cofactor>
</comment>
<keyword evidence="5" id="KW-0479">Metal-binding</keyword>
<dbReference type="GO" id="GO:0000166">
    <property type="term" value="F:nucleotide binding"/>
    <property type="evidence" value="ECO:0007669"/>
    <property type="project" value="UniProtKB-KW"/>
</dbReference>
<evidence type="ECO:0000313" key="13">
    <source>
        <dbReference type="EMBL" id="CUO16024.1"/>
    </source>
</evidence>
<feature type="domain" description="CCA-adding enzyme C-terminal" evidence="12">
    <location>
        <begin position="295"/>
        <end position="438"/>
    </location>
</feature>
<dbReference type="GO" id="GO:0000049">
    <property type="term" value="F:tRNA binding"/>
    <property type="evidence" value="ECO:0007669"/>
    <property type="project" value="TreeGrafter"/>
</dbReference>
<dbReference type="EC" id="2.7.7.72" evidence="13"/>
<dbReference type="InterPro" id="IPR050264">
    <property type="entry name" value="Bact_CCA-adding_enz_type3_sf"/>
</dbReference>
<organism evidence="13 14">
    <name type="scientific">Fusicatenibacter saccharivorans</name>
    <dbReference type="NCBI Taxonomy" id="1150298"/>
    <lineage>
        <taxon>Bacteria</taxon>
        <taxon>Bacillati</taxon>
        <taxon>Bacillota</taxon>
        <taxon>Clostridia</taxon>
        <taxon>Lachnospirales</taxon>
        <taxon>Lachnospiraceae</taxon>
        <taxon>Fusicatenibacter</taxon>
    </lineage>
</organism>
<dbReference type="InterPro" id="IPR006675">
    <property type="entry name" value="HDIG_dom"/>
</dbReference>
<keyword evidence="3" id="KW-0819">tRNA processing</keyword>
<dbReference type="Proteomes" id="UP000095706">
    <property type="component" value="Unassembled WGS sequence"/>
</dbReference>
<comment type="similarity">
    <text evidence="9">Belongs to the tRNA nucleotidyltransferase/poly(A) polymerase family.</text>
</comment>
<gene>
    <name evidence="13" type="primary">cca</name>
    <name evidence="13" type="ORF">ERS852406_01387</name>
</gene>
<name>A0A174CSA2_9FIRM</name>
<evidence type="ECO:0000259" key="10">
    <source>
        <dbReference type="Pfam" id="PF01743"/>
    </source>
</evidence>
<dbReference type="GO" id="GO:0008033">
    <property type="term" value="P:tRNA processing"/>
    <property type="evidence" value="ECO:0007669"/>
    <property type="project" value="UniProtKB-KW"/>
</dbReference>
<dbReference type="PANTHER" id="PTHR46173">
    <property type="entry name" value="CCA TRNA NUCLEOTIDYLTRANSFERASE 1, MITOCHONDRIAL"/>
    <property type="match status" value="1"/>
</dbReference>
<dbReference type="RefSeq" id="WP_055227265.1">
    <property type="nucleotide sequence ID" value="NZ_CYYV01000006.1"/>
</dbReference>
<feature type="domain" description="tRNA nucleotidyltransferase/poly(A) polymerase RNA and SrmB- binding" evidence="11">
    <location>
        <begin position="170"/>
        <end position="231"/>
    </location>
</feature>
<proteinExistence type="inferred from homology"/>
<feature type="domain" description="Poly A polymerase head" evidence="10">
    <location>
        <begin position="23"/>
        <end position="143"/>
    </location>
</feature>
<dbReference type="Pfam" id="PF12627">
    <property type="entry name" value="PolyA_pol_RNAbd"/>
    <property type="match status" value="1"/>
</dbReference>
<accession>A0A174CSA2</accession>
<keyword evidence="8 9" id="KW-0694">RNA-binding</keyword>
<sequence>MKIKMPPSVNMVIDSLHAKGFEAYAVGGCVRDTILAREPDDWDITTSASPQQVKEIFDRTVDTGLEHGTVTVLAGSGAHEVTTYRIDGEYEDGRHPKEVVFTSSLAEDLRRRDFTINAMAYNNEEGLVDLFDGIRDLQRKVIRCVGNPTERFSEDALRILRALRFSAQLGFKLDPATLDAIIALAPTLEKISAERIRVELNKLLISKRPEYMEAVYEAGITKIVLPEFDELMKTPQNNPHHCYNVGEHTIAALQHVPADPILRWTMLLHDIAKPACRTTDEAGIDHFKGHAPAGEKMAKAILRRLKFDNETIRQVAALIRWHDCRMAPEKPVIRRILNKLGPELFGKLMIVQEADTMAKSLYQREETLERIGKVRECVREILDNGDCFTLKTLAVSGKDLMELGVPKGPKIGECLNAALEEVMKDPAKNTKEYLTEYVKTLL</sequence>
<dbReference type="NCBIfam" id="NF009814">
    <property type="entry name" value="PRK13299.1"/>
    <property type="match status" value="1"/>
</dbReference>
<dbReference type="Pfam" id="PF01743">
    <property type="entry name" value="PolyA_pol"/>
    <property type="match status" value="1"/>
</dbReference>
<keyword evidence="4 13" id="KW-0548">Nucleotidyltransferase</keyword>
<dbReference type="GO" id="GO:0046872">
    <property type="term" value="F:metal ion binding"/>
    <property type="evidence" value="ECO:0007669"/>
    <property type="project" value="UniProtKB-KW"/>
</dbReference>
<evidence type="ECO:0000313" key="14">
    <source>
        <dbReference type="Proteomes" id="UP000095706"/>
    </source>
</evidence>
<reference evidence="13 14" key="1">
    <citation type="submission" date="2015-09" db="EMBL/GenBank/DDBJ databases">
        <authorList>
            <consortium name="Pathogen Informatics"/>
        </authorList>
    </citation>
    <scope>NUCLEOTIDE SEQUENCE [LARGE SCALE GENOMIC DNA]</scope>
    <source>
        <strain evidence="13 14">2789STDY5608849</strain>
    </source>
</reference>
<dbReference type="PANTHER" id="PTHR46173:SF1">
    <property type="entry name" value="CCA TRNA NUCLEOTIDYLTRANSFERASE 1, MITOCHONDRIAL"/>
    <property type="match status" value="1"/>
</dbReference>
<keyword evidence="6" id="KW-0547">Nucleotide-binding</keyword>
<dbReference type="Gene3D" id="1.10.3090.10">
    <property type="entry name" value="cca-adding enzyme, domain 2"/>
    <property type="match status" value="1"/>
</dbReference>
<dbReference type="InterPro" id="IPR032810">
    <property type="entry name" value="CCA-adding_enz_C"/>
</dbReference>
<dbReference type="InterPro" id="IPR032828">
    <property type="entry name" value="PolyA_RNA-bd"/>
</dbReference>
<dbReference type="InterPro" id="IPR002646">
    <property type="entry name" value="PolA_pol_head_dom"/>
</dbReference>
<evidence type="ECO:0000256" key="6">
    <source>
        <dbReference type="ARBA" id="ARBA00022741"/>
    </source>
</evidence>
<dbReference type="CDD" id="cd05398">
    <property type="entry name" value="NT_ClassII-CCAase"/>
    <property type="match status" value="1"/>
</dbReference>
<dbReference type="SUPFAM" id="SSF81301">
    <property type="entry name" value="Nucleotidyltransferase"/>
    <property type="match status" value="1"/>
</dbReference>
<evidence type="ECO:0000256" key="5">
    <source>
        <dbReference type="ARBA" id="ARBA00022723"/>
    </source>
</evidence>
<dbReference type="GO" id="GO:0004810">
    <property type="term" value="F:CCA tRNA nucleotidyltransferase activity"/>
    <property type="evidence" value="ECO:0007669"/>
    <property type="project" value="UniProtKB-EC"/>
</dbReference>
<evidence type="ECO:0000256" key="2">
    <source>
        <dbReference type="ARBA" id="ARBA00022679"/>
    </source>
</evidence>
<dbReference type="AlphaFoldDB" id="A0A174CSA2"/>
<evidence type="ECO:0000256" key="3">
    <source>
        <dbReference type="ARBA" id="ARBA00022694"/>
    </source>
</evidence>
<evidence type="ECO:0000256" key="8">
    <source>
        <dbReference type="ARBA" id="ARBA00022884"/>
    </source>
</evidence>
<dbReference type="NCBIfam" id="TIGR00277">
    <property type="entry name" value="HDIG"/>
    <property type="match status" value="1"/>
</dbReference>
<keyword evidence="2 9" id="KW-0808">Transferase</keyword>
<dbReference type="EMBL" id="CYYV01000006">
    <property type="protein sequence ID" value="CUO16024.1"/>
    <property type="molecule type" value="Genomic_DNA"/>
</dbReference>
<evidence type="ECO:0000256" key="7">
    <source>
        <dbReference type="ARBA" id="ARBA00022842"/>
    </source>
</evidence>
<dbReference type="Gene3D" id="3.30.460.10">
    <property type="entry name" value="Beta Polymerase, domain 2"/>
    <property type="match status" value="1"/>
</dbReference>